<dbReference type="EMBL" id="JANPWB010000011">
    <property type="protein sequence ID" value="KAJ1127902.1"/>
    <property type="molecule type" value="Genomic_DNA"/>
</dbReference>
<gene>
    <name evidence="2" type="ORF">NDU88_006295</name>
</gene>
<dbReference type="AlphaFoldDB" id="A0AAV7PHW8"/>
<evidence type="ECO:0000256" key="1">
    <source>
        <dbReference type="SAM" id="MobiDB-lite"/>
    </source>
</evidence>
<feature type="compositionally biased region" description="Polar residues" evidence="1">
    <location>
        <begin position="9"/>
        <end position="19"/>
    </location>
</feature>
<accession>A0AAV7PHW8</accession>
<reference evidence="2" key="1">
    <citation type="journal article" date="2022" name="bioRxiv">
        <title>Sequencing and chromosome-scale assembly of the giantPleurodeles waltlgenome.</title>
        <authorList>
            <person name="Brown T."/>
            <person name="Elewa A."/>
            <person name="Iarovenko S."/>
            <person name="Subramanian E."/>
            <person name="Araus A.J."/>
            <person name="Petzold A."/>
            <person name="Susuki M."/>
            <person name="Suzuki K.-i.T."/>
            <person name="Hayashi T."/>
            <person name="Toyoda A."/>
            <person name="Oliveira C."/>
            <person name="Osipova E."/>
            <person name="Leigh N.D."/>
            <person name="Simon A."/>
            <person name="Yun M.H."/>
        </authorList>
    </citation>
    <scope>NUCLEOTIDE SEQUENCE</scope>
    <source>
        <strain evidence="2">20211129_DDA</strain>
        <tissue evidence="2">Liver</tissue>
    </source>
</reference>
<feature type="region of interest" description="Disordered" evidence="1">
    <location>
        <begin position="1"/>
        <end position="87"/>
    </location>
</feature>
<evidence type="ECO:0000313" key="2">
    <source>
        <dbReference type="EMBL" id="KAJ1127902.1"/>
    </source>
</evidence>
<feature type="compositionally biased region" description="Basic and acidic residues" evidence="1">
    <location>
        <begin position="23"/>
        <end position="43"/>
    </location>
</feature>
<proteinExistence type="predicted"/>
<organism evidence="2 3">
    <name type="scientific">Pleurodeles waltl</name>
    <name type="common">Iberian ribbed newt</name>
    <dbReference type="NCBI Taxonomy" id="8319"/>
    <lineage>
        <taxon>Eukaryota</taxon>
        <taxon>Metazoa</taxon>
        <taxon>Chordata</taxon>
        <taxon>Craniata</taxon>
        <taxon>Vertebrata</taxon>
        <taxon>Euteleostomi</taxon>
        <taxon>Amphibia</taxon>
        <taxon>Batrachia</taxon>
        <taxon>Caudata</taxon>
        <taxon>Salamandroidea</taxon>
        <taxon>Salamandridae</taxon>
        <taxon>Pleurodelinae</taxon>
        <taxon>Pleurodeles</taxon>
    </lineage>
</organism>
<comment type="caution">
    <text evidence="2">The sequence shown here is derived from an EMBL/GenBank/DDBJ whole genome shotgun (WGS) entry which is preliminary data.</text>
</comment>
<evidence type="ECO:0000313" key="3">
    <source>
        <dbReference type="Proteomes" id="UP001066276"/>
    </source>
</evidence>
<keyword evidence="3" id="KW-1185">Reference proteome</keyword>
<protein>
    <submittedName>
        <fullName evidence="2">Uncharacterized protein</fullName>
    </submittedName>
</protein>
<sequence length="167" mass="18131">MGVREPPRTQRSLRSNQRSPRAAQKDPPEREPCGREPPRRKAQESGSIGAQEEPGTGGGEDDPRLRSQVHGGSSLDRHPPECAAQVQKAPVRVPPSFGTLHPHLALFVAMHSEPGPLQALFFITFMVLYSSATAVQECMWGEVVQGTWRLSKGAGRGGLYSVNDAVK</sequence>
<name>A0AAV7PHW8_PLEWA</name>
<dbReference type="Proteomes" id="UP001066276">
    <property type="component" value="Chromosome 7"/>
</dbReference>